<sequence length="164" mass="18222">MKKIILFVSLVSCFLSSCSKESSRVEVEPSTDYATAFAGTYKSSLLKVTTEHRAITWVITRKSATEVNIAESVFDEGILDENGLVKEQKAVYENVLVKLNDNKISENDTLILDFSKAKVQGSNIQILKGKSHLFGNRLVSDINLKSAEDSPINKTFELINQNSM</sequence>
<keyword evidence="2" id="KW-1185">Reference proteome</keyword>
<gene>
    <name evidence="1" type="ORF">FEM33_04115</name>
</gene>
<evidence type="ECO:0000313" key="2">
    <source>
        <dbReference type="Proteomes" id="UP000323994"/>
    </source>
</evidence>
<dbReference type="RefSeq" id="WP_139010841.1">
    <property type="nucleotide sequence ID" value="NZ_VBSN01000024.1"/>
</dbReference>
<name>A0A5M8R021_9BACT</name>
<accession>A0A5M8R021</accession>
<protein>
    <submittedName>
        <fullName evidence="1">Uncharacterized protein</fullName>
    </submittedName>
</protein>
<proteinExistence type="predicted"/>
<comment type="caution">
    <text evidence="1">The sequence shown here is derived from an EMBL/GenBank/DDBJ whole genome shotgun (WGS) entry which is preliminary data.</text>
</comment>
<dbReference type="Proteomes" id="UP000323994">
    <property type="component" value="Unassembled WGS sequence"/>
</dbReference>
<reference evidence="1 2" key="1">
    <citation type="submission" date="2019-05" db="EMBL/GenBank/DDBJ databases">
        <authorList>
            <person name="Qu J.-H."/>
        </authorList>
    </citation>
    <scope>NUCLEOTIDE SEQUENCE [LARGE SCALE GENOMIC DNA]</scope>
    <source>
        <strain evidence="1 2">NS28</strain>
    </source>
</reference>
<dbReference type="AlphaFoldDB" id="A0A5M8R021"/>
<dbReference type="EMBL" id="VBSN01000024">
    <property type="protein sequence ID" value="KAA6440998.1"/>
    <property type="molecule type" value="Genomic_DNA"/>
</dbReference>
<organism evidence="1 2">
    <name type="scientific">Dyadobacter flavalbus</name>
    <dbReference type="NCBI Taxonomy" id="2579942"/>
    <lineage>
        <taxon>Bacteria</taxon>
        <taxon>Pseudomonadati</taxon>
        <taxon>Bacteroidota</taxon>
        <taxon>Cytophagia</taxon>
        <taxon>Cytophagales</taxon>
        <taxon>Spirosomataceae</taxon>
        <taxon>Dyadobacter</taxon>
    </lineage>
</organism>
<dbReference type="PROSITE" id="PS51257">
    <property type="entry name" value="PROKAR_LIPOPROTEIN"/>
    <property type="match status" value="1"/>
</dbReference>
<evidence type="ECO:0000313" key="1">
    <source>
        <dbReference type="EMBL" id="KAA6440998.1"/>
    </source>
</evidence>